<comment type="caution">
    <text evidence="1">The sequence shown here is derived from an EMBL/GenBank/DDBJ whole genome shotgun (WGS) entry which is preliminary data.</text>
</comment>
<keyword evidence="2" id="KW-1185">Reference proteome</keyword>
<name>A0A5B7JDF8_PORTR</name>
<accession>A0A5B7JDF8</accession>
<gene>
    <name evidence="1" type="ORF">E2C01_089965</name>
</gene>
<proteinExistence type="predicted"/>
<dbReference type="AlphaFoldDB" id="A0A5B7JDF8"/>
<protein>
    <submittedName>
        <fullName evidence="1">Uncharacterized protein</fullName>
    </submittedName>
</protein>
<evidence type="ECO:0000313" key="2">
    <source>
        <dbReference type="Proteomes" id="UP000324222"/>
    </source>
</evidence>
<organism evidence="1 2">
    <name type="scientific">Portunus trituberculatus</name>
    <name type="common">Swimming crab</name>
    <name type="synonym">Neptunus trituberculatus</name>
    <dbReference type="NCBI Taxonomy" id="210409"/>
    <lineage>
        <taxon>Eukaryota</taxon>
        <taxon>Metazoa</taxon>
        <taxon>Ecdysozoa</taxon>
        <taxon>Arthropoda</taxon>
        <taxon>Crustacea</taxon>
        <taxon>Multicrustacea</taxon>
        <taxon>Malacostraca</taxon>
        <taxon>Eumalacostraca</taxon>
        <taxon>Eucarida</taxon>
        <taxon>Decapoda</taxon>
        <taxon>Pleocyemata</taxon>
        <taxon>Brachyura</taxon>
        <taxon>Eubrachyura</taxon>
        <taxon>Portunoidea</taxon>
        <taxon>Portunidae</taxon>
        <taxon>Portuninae</taxon>
        <taxon>Portunus</taxon>
    </lineage>
</organism>
<dbReference type="EMBL" id="VSRR010099849">
    <property type="protein sequence ID" value="MPC94780.1"/>
    <property type="molecule type" value="Genomic_DNA"/>
</dbReference>
<evidence type="ECO:0000313" key="1">
    <source>
        <dbReference type="EMBL" id="MPC94780.1"/>
    </source>
</evidence>
<sequence length="96" mass="10169">MKISDTTTCTSGTPGGPTAARLHAHLTTYPCHAPSCRAACFVASLVSVFPSLLHTTSSSPSSPYSSFCTSFSSSFVSVSFKRVTGFKPRRASMTWP</sequence>
<reference evidence="1 2" key="1">
    <citation type="submission" date="2019-05" db="EMBL/GenBank/DDBJ databases">
        <title>Another draft genome of Portunus trituberculatus and its Hox gene families provides insights of decapod evolution.</title>
        <authorList>
            <person name="Jeong J.-H."/>
            <person name="Song I."/>
            <person name="Kim S."/>
            <person name="Choi T."/>
            <person name="Kim D."/>
            <person name="Ryu S."/>
            <person name="Kim W."/>
        </authorList>
    </citation>
    <scope>NUCLEOTIDE SEQUENCE [LARGE SCALE GENOMIC DNA]</scope>
    <source>
        <tissue evidence="1">Muscle</tissue>
    </source>
</reference>
<dbReference type="Proteomes" id="UP000324222">
    <property type="component" value="Unassembled WGS sequence"/>
</dbReference>